<evidence type="ECO:0000313" key="2">
    <source>
        <dbReference type="Proteomes" id="UP000198925"/>
    </source>
</evidence>
<dbReference type="Pfam" id="PF09981">
    <property type="entry name" value="DUF2218"/>
    <property type="match status" value="1"/>
</dbReference>
<sequence length="97" mass="10533">MARSEARVAIESPARYLGQLCKHFAHRLPVTQEPGHGAIAFPMGLCLLEAEGGVLLLRAEAEDAAALEQVQEVVSRHLMRFSFRTPPEIAWVALGAA</sequence>
<reference evidence="1 2" key="1">
    <citation type="submission" date="2016-10" db="EMBL/GenBank/DDBJ databases">
        <authorList>
            <person name="de Groot N.N."/>
        </authorList>
    </citation>
    <scope>NUCLEOTIDE SEQUENCE [LARGE SCALE GENOMIC DNA]</scope>
    <source>
        <strain evidence="1 2">CPCC 100156</strain>
    </source>
</reference>
<dbReference type="InterPro" id="IPR014543">
    <property type="entry name" value="UCP028291"/>
</dbReference>
<accession>A0A1G6J9K2</accession>
<dbReference type="AlphaFoldDB" id="A0A1G6J9K2"/>
<dbReference type="PIRSF" id="PIRSF028291">
    <property type="entry name" value="UCP028291"/>
    <property type="match status" value="1"/>
</dbReference>
<dbReference type="OrthoDB" id="9806511at2"/>
<dbReference type="Gene3D" id="3.30.310.50">
    <property type="entry name" value="Alpha-D-phosphohexomutase, C-terminal domain"/>
    <property type="match status" value="1"/>
</dbReference>
<dbReference type="Proteomes" id="UP000198925">
    <property type="component" value="Unassembled WGS sequence"/>
</dbReference>
<proteinExistence type="predicted"/>
<organism evidence="1 2">
    <name type="scientific">Belnapia rosea</name>
    <dbReference type="NCBI Taxonomy" id="938405"/>
    <lineage>
        <taxon>Bacteria</taxon>
        <taxon>Pseudomonadati</taxon>
        <taxon>Pseudomonadota</taxon>
        <taxon>Alphaproteobacteria</taxon>
        <taxon>Acetobacterales</taxon>
        <taxon>Roseomonadaceae</taxon>
        <taxon>Belnapia</taxon>
    </lineage>
</organism>
<protein>
    <recommendedName>
        <fullName evidence="3">DUF2218 domain-containing protein</fullName>
    </recommendedName>
</protein>
<evidence type="ECO:0000313" key="1">
    <source>
        <dbReference type="EMBL" id="SDC15359.1"/>
    </source>
</evidence>
<dbReference type="RefSeq" id="WP_090560440.1">
    <property type="nucleotide sequence ID" value="NZ_FMXZ01000001.1"/>
</dbReference>
<dbReference type="EMBL" id="FMZX01000001">
    <property type="protein sequence ID" value="SDC15359.1"/>
    <property type="molecule type" value="Genomic_DNA"/>
</dbReference>
<dbReference type="STRING" id="938405.SAMN02927895_00289"/>
<keyword evidence="2" id="KW-1185">Reference proteome</keyword>
<name>A0A1G6J9K2_9PROT</name>
<gene>
    <name evidence="1" type="ORF">SAMN04487779_1001102</name>
</gene>
<evidence type="ECO:0008006" key="3">
    <source>
        <dbReference type="Google" id="ProtNLM"/>
    </source>
</evidence>